<dbReference type="Pfam" id="PF21773">
    <property type="entry name" value="ODAD1_CC"/>
    <property type="match status" value="1"/>
</dbReference>
<dbReference type="AlphaFoldDB" id="A0A9W7L7A9"/>
<feature type="compositionally biased region" description="Basic and acidic residues" evidence="3">
    <location>
        <begin position="265"/>
        <end position="275"/>
    </location>
</feature>
<evidence type="ECO:0000256" key="3">
    <source>
        <dbReference type="SAM" id="MobiDB-lite"/>
    </source>
</evidence>
<dbReference type="InterPro" id="IPR051876">
    <property type="entry name" value="ODA-DC/CCD"/>
</dbReference>
<feature type="coiled-coil region" evidence="2">
    <location>
        <begin position="323"/>
        <end position="397"/>
    </location>
</feature>
<reference evidence="6" key="1">
    <citation type="journal article" date="2023" name="Commun. Biol.">
        <title>Genome analysis of Parmales, the sister group of diatoms, reveals the evolutionary specialization of diatoms from phago-mixotrophs to photoautotrophs.</title>
        <authorList>
            <person name="Ban H."/>
            <person name="Sato S."/>
            <person name="Yoshikawa S."/>
            <person name="Yamada K."/>
            <person name="Nakamura Y."/>
            <person name="Ichinomiya M."/>
            <person name="Sato N."/>
            <person name="Blanc-Mathieu R."/>
            <person name="Endo H."/>
            <person name="Kuwata A."/>
            <person name="Ogata H."/>
        </authorList>
    </citation>
    <scope>NUCLEOTIDE SEQUENCE [LARGE SCALE GENOMIC DNA]</scope>
</reference>
<comment type="caution">
    <text evidence="5">The sequence shown here is derived from an EMBL/GenBank/DDBJ whole genome shotgun (WGS) entry which is preliminary data.</text>
</comment>
<feature type="region of interest" description="Disordered" evidence="3">
    <location>
        <begin position="246"/>
        <end position="277"/>
    </location>
</feature>
<evidence type="ECO:0000256" key="1">
    <source>
        <dbReference type="ARBA" id="ARBA00023054"/>
    </source>
</evidence>
<feature type="compositionally biased region" description="Basic residues" evidence="3">
    <location>
        <begin position="519"/>
        <end position="535"/>
    </location>
</feature>
<feature type="compositionally biased region" description="Acidic residues" evidence="3">
    <location>
        <begin position="489"/>
        <end position="501"/>
    </location>
</feature>
<evidence type="ECO:0000313" key="6">
    <source>
        <dbReference type="Proteomes" id="UP001165065"/>
    </source>
</evidence>
<evidence type="ECO:0000259" key="4">
    <source>
        <dbReference type="Pfam" id="PF21773"/>
    </source>
</evidence>
<dbReference type="OrthoDB" id="6766775at2759"/>
<keyword evidence="6" id="KW-1185">Reference proteome</keyword>
<dbReference type="EMBL" id="BRYA01001007">
    <property type="protein sequence ID" value="GMI37439.1"/>
    <property type="molecule type" value="Genomic_DNA"/>
</dbReference>
<feature type="compositionally biased region" description="Basic and acidic residues" evidence="3">
    <location>
        <begin position="502"/>
        <end position="513"/>
    </location>
</feature>
<name>A0A9W7L7A9_9STRA</name>
<feature type="coiled-coil region" evidence="2">
    <location>
        <begin position="3"/>
        <end position="196"/>
    </location>
</feature>
<feature type="domain" description="ODAD1 central coiled coil region" evidence="4">
    <location>
        <begin position="131"/>
        <end position="412"/>
    </location>
</feature>
<feature type="region of interest" description="Disordered" evidence="3">
    <location>
        <begin position="486"/>
        <end position="535"/>
    </location>
</feature>
<accession>A0A9W7L7A9</accession>
<dbReference type="Proteomes" id="UP001165065">
    <property type="component" value="Unassembled WGS sequence"/>
</dbReference>
<organism evidence="5 6">
    <name type="scientific">Triparma columacea</name>
    <dbReference type="NCBI Taxonomy" id="722753"/>
    <lineage>
        <taxon>Eukaryota</taxon>
        <taxon>Sar</taxon>
        <taxon>Stramenopiles</taxon>
        <taxon>Ochrophyta</taxon>
        <taxon>Bolidophyceae</taxon>
        <taxon>Parmales</taxon>
        <taxon>Triparmaceae</taxon>
        <taxon>Triparma</taxon>
    </lineage>
</organism>
<gene>
    <name evidence="5" type="ORF">TrCOL_g13679</name>
</gene>
<keyword evidence="1 2" id="KW-0175">Coiled coil</keyword>
<dbReference type="PANTHER" id="PTHR21694:SF18">
    <property type="entry name" value="COILED-COIL DOMAIN-CONTAINING PROTEIN 63"/>
    <property type="match status" value="1"/>
</dbReference>
<protein>
    <recommendedName>
        <fullName evidence="4">ODAD1 central coiled coil region domain-containing protein</fullName>
    </recommendedName>
</protein>
<evidence type="ECO:0000256" key="2">
    <source>
        <dbReference type="SAM" id="Coils"/>
    </source>
</evidence>
<sequence>MTTEQKTSDLEQLQREYRHMEANRKAYAEESHQVLRKQQQTIEKLRRDNDTLKTEIAMQMRTTLKPANNFQQSMIEKLHDQMDKYSRQIENEKNAIAAMDESIGVLRDKILKERKNMGGVNAARENQQMIQKQIRILENRLDKALVKFNQSLAHNRKLREEIDDLRRERVVFDNIYKKLEKELHEKKKQMAQVIELSNLTYEQRDNCQMEITAIDQANRKEQEDFEEQMIELGRMLEEEFKLTSSKSTSALGSKTSTTPKKKSKAKSEITKERAEAQSAQERVQNFEEAFQKIKAATGISDIEELVRTFIKNEDQNFSLFNYVNEQTNEIEKLEEQCMALRKEEGRYTEAAGDESVAQHKQILKELESKLQVSEQQAEKYESKCNNSQKTIESLKKGIQTMFEKLECKSDLLSDSTVTEANMLQFLGIIESRTNEILAAYHKIQAKQMHAMAAIDASKGKATPNVLGLGPSIPMGKELIHVNPPKLEEFSSDEEADSDDDGDAHPLTREELKNRTFARIQKRGDHKSKGKKGGKR</sequence>
<proteinExistence type="predicted"/>
<evidence type="ECO:0000313" key="5">
    <source>
        <dbReference type="EMBL" id="GMI37439.1"/>
    </source>
</evidence>
<dbReference type="InterPro" id="IPR049258">
    <property type="entry name" value="ODAD1_CC"/>
</dbReference>
<dbReference type="PANTHER" id="PTHR21694">
    <property type="entry name" value="COILED-COIL DOMAIN-CONTAINING PROTEIN 63"/>
    <property type="match status" value="1"/>
</dbReference>